<feature type="region of interest" description="Disordered" evidence="1">
    <location>
        <begin position="352"/>
        <end position="381"/>
    </location>
</feature>
<evidence type="ECO:0000256" key="1">
    <source>
        <dbReference type="SAM" id="MobiDB-lite"/>
    </source>
</evidence>
<reference evidence="3 4" key="1">
    <citation type="journal article" date="2014" name="Genome Biol. Evol.">
        <title>Comparative genomics and transcriptomics analyses reveal divergent lifestyle features of nematode endoparasitic fungus Hirsutella minnesotensis.</title>
        <authorList>
            <person name="Lai Y."/>
            <person name="Liu K."/>
            <person name="Zhang X."/>
            <person name="Zhang X."/>
            <person name="Li K."/>
            <person name="Wang N."/>
            <person name="Shu C."/>
            <person name="Wu Y."/>
            <person name="Wang C."/>
            <person name="Bushley K.E."/>
            <person name="Xiang M."/>
            <person name="Liu X."/>
        </authorList>
    </citation>
    <scope>NUCLEOTIDE SEQUENCE [LARGE SCALE GENOMIC DNA]</scope>
    <source>
        <strain evidence="3 4">3608</strain>
    </source>
</reference>
<protein>
    <recommendedName>
        <fullName evidence="5">Peroxin 26</fullName>
    </recommendedName>
</protein>
<dbReference type="EMBL" id="KQ030551">
    <property type="protein sequence ID" value="KJZ72194.1"/>
    <property type="molecule type" value="Genomic_DNA"/>
</dbReference>
<accession>A0A0F8A3P6</accession>
<feature type="compositionally biased region" description="Low complexity" evidence="1">
    <location>
        <begin position="361"/>
        <end position="377"/>
    </location>
</feature>
<keyword evidence="2" id="KW-0812">Transmembrane</keyword>
<keyword evidence="4" id="KW-1185">Reference proteome</keyword>
<sequence length="463" mass="51331">MSSSATGSSSFVGTSPSVTEPFARNLLSSSLSSYSFASASSSTATPSSRHSSHISKTYRQASTLFLTRRLPEALTTLTPLITPPEPVDNGEPAPVTRASRTTRIKVWSLYLTILNAVLEMEPQEGKDAFGNQEWRALCAKVRDSLVWEEVVRNGYHGVEGDVDSDVVINLATLLLAHARDQSLNQRRLENYLATSNAPNFDLAGKLAEAPTPASRVGHRYRSPAPGTSGADTPRDLNARVKILELYTLHVLLRNNEWDYAREFISVSSVLDDERREAFLQALQSLQEEQQEQERLDREERQRQEDQLRRDIEDAKRQRAEYEERERKRLEQDRALRSGSEIDYGIDPADSFAANGHGIAHSPTQQPRRQSRTSPSRPVGKAVAPATFTARAGMVVTRLRAALEGLATSLNGNPALLTRLIVFIIGLLFIIGHRGIRQRMQRILGASWGKVKATAGMGTKVSYI</sequence>
<feature type="transmembrane region" description="Helical" evidence="2">
    <location>
        <begin position="415"/>
        <end position="431"/>
    </location>
</feature>
<feature type="compositionally biased region" description="Basic and acidic residues" evidence="1">
    <location>
        <begin position="291"/>
        <end position="329"/>
    </location>
</feature>
<evidence type="ECO:0000313" key="4">
    <source>
        <dbReference type="Proteomes" id="UP000054481"/>
    </source>
</evidence>
<feature type="region of interest" description="Disordered" evidence="1">
    <location>
        <begin position="211"/>
        <end position="234"/>
    </location>
</feature>
<evidence type="ECO:0000256" key="2">
    <source>
        <dbReference type="SAM" id="Phobius"/>
    </source>
</evidence>
<keyword evidence="2" id="KW-0472">Membrane</keyword>
<gene>
    <name evidence="3" type="ORF">HIM_08459</name>
</gene>
<keyword evidence="2" id="KW-1133">Transmembrane helix</keyword>
<dbReference type="AlphaFoldDB" id="A0A0F8A3P6"/>
<evidence type="ECO:0000313" key="3">
    <source>
        <dbReference type="EMBL" id="KJZ72194.1"/>
    </source>
</evidence>
<name>A0A0F8A3P6_9HYPO</name>
<proteinExistence type="predicted"/>
<feature type="region of interest" description="Disordered" evidence="1">
    <location>
        <begin position="289"/>
        <end position="329"/>
    </location>
</feature>
<evidence type="ECO:0008006" key="5">
    <source>
        <dbReference type="Google" id="ProtNLM"/>
    </source>
</evidence>
<dbReference type="Proteomes" id="UP000054481">
    <property type="component" value="Unassembled WGS sequence"/>
</dbReference>
<organism evidence="3 4">
    <name type="scientific">Hirsutella minnesotensis 3608</name>
    <dbReference type="NCBI Taxonomy" id="1043627"/>
    <lineage>
        <taxon>Eukaryota</taxon>
        <taxon>Fungi</taxon>
        <taxon>Dikarya</taxon>
        <taxon>Ascomycota</taxon>
        <taxon>Pezizomycotina</taxon>
        <taxon>Sordariomycetes</taxon>
        <taxon>Hypocreomycetidae</taxon>
        <taxon>Hypocreales</taxon>
        <taxon>Ophiocordycipitaceae</taxon>
        <taxon>Hirsutella</taxon>
    </lineage>
</organism>
<dbReference type="OrthoDB" id="3981028at2759"/>